<dbReference type="EMBL" id="NJGU01000007">
    <property type="protein sequence ID" value="OWY28441.1"/>
    <property type="molecule type" value="Genomic_DNA"/>
</dbReference>
<dbReference type="Proteomes" id="UP000536746">
    <property type="component" value="Unassembled WGS sequence"/>
</dbReference>
<accession>A0A246WPY6</accession>
<dbReference type="InterPro" id="IPR033900">
    <property type="entry name" value="Gram_neg_porin_domain"/>
</dbReference>
<evidence type="ECO:0000256" key="7">
    <source>
        <dbReference type="ARBA" id="ARBA00023065"/>
    </source>
</evidence>
<dbReference type="GO" id="GO:0009279">
    <property type="term" value="C:cell outer membrane"/>
    <property type="evidence" value="ECO:0007669"/>
    <property type="project" value="UniProtKB-SubCell"/>
</dbReference>
<dbReference type="PANTHER" id="PTHR34501">
    <property type="entry name" value="PROTEIN YDDL-RELATED"/>
    <property type="match status" value="1"/>
</dbReference>
<keyword evidence="4" id="KW-1134">Transmembrane beta strand</keyword>
<reference evidence="13 16" key="2">
    <citation type="journal article" date="2020" name="Front. Plant Sci.">
        <title>Isolation of Rhizosphere Bacteria That Improve Quality and Water Stress Tolerance in Greenhouse Ornamentals.</title>
        <authorList>
            <person name="Nordstedt N.P."/>
            <person name="Jones M.L."/>
        </authorList>
    </citation>
    <scope>NUCLEOTIDE SEQUENCE [LARGE SCALE GENOMIC DNA]</scope>
    <source>
        <strain evidence="13 16">C6C2</strain>
    </source>
</reference>
<comment type="subunit">
    <text evidence="2">Homotrimer.</text>
</comment>
<gene>
    <name evidence="14" type="ORF">CEJ42_14500</name>
    <name evidence="13" type="ORF">HNO84_08170</name>
</gene>
<dbReference type="GO" id="GO:0034220">
    <property type="term" value="P:monoatomic ion transmembrane transport"/>
    <property type="evidence" value="ECO:0007669"/>
    <property type="project" value="InterPro"/>
</dbReference>
<keyword evidence="6 11" id="KW-0732">Signal</keyword>
<dbReference type="Pfam" id="PF13609">
    <property type="entry name" value="Porin_4"/>
    <property type="match status" value="1"/>
</dbReference>
<evidence type="ECO:0000256" key="5">
    <source>
        <dbReference type="ARBA" id="ARBA00022692"/>
    </source>
</evidence>
<evidence type="ECO:0000313" key="15">
    <source>
        <dbReference type="Proteomes" id="UP000197596"/>
    </source>
</evidence>
<sequence length="371" mass="38316">MKKSALAISTLALACANVYAQSSVTVYGLIDAGVTYNSKVGAANGSRFSVDSGDQAASRIGFKGSEDLGGGLSAIFNLENGFAADTGGMSTANTLFDRKSVVGLSGGFGTVTLGRQTDYLEDLGTKYGSVSTVGSNAIKGAHFGNLDRTAGGARTDNSIRYDSNNLSGFTGSLFYGFGEIAGNNSAGQSFGVAGNYANGPFGIGAGYYQNKLSAASTTGQAGDTSLKTFSIGASYQAGPVKLYGMWSQIKQPRAAAVAATGLTNITNATKANVFDLGADYLVTPNLHLVGAVIYDRADIKRATTGATTGSTTQLNVGVDYYLSKRTDVYAMYSNLRAKDVVNPGVVNAAYSASPSDDSTQNVLRLGLRHRF</sequence>
<evidence type="ECO:0000256" key="10">
    <source>
        <dbReference type="ARBA" id="ARBA00023237"/>
    </source>
</evidence>
<comment type="caution">
    <text evidence="14">The sequence shown here is derived from an EMBL/GenBank/DDBJ whole genome shotgun (WGS) entry which is preliminary data.</text>
</comment>
<reference evidence="14 15" key="1">
    <citation type="submission" date="2017-06" db="EMBL/GenBank/DDBJ databases">
        <title>Herbaspirillum phytohormonus sp. nov., isolated from the root nodule of Robinia pseudoacacia in lead-zinc mine.</title>
        <authorList>
            <person name="Fan M."/>
            <person name="Lin Y."/>
        </authorList>
    </citation>
    <scope>NUCLEOTIDE SEQUENCE [LARGE SCALE GENOMIC DNA]</scope>
    <source>
        <strain evidence="14 15">HZ10</strain>
    </source>
</reference>
<evidence type="ECO:0000313" key="16">
    <source>
        <dbReference type="Proteomes" id="UP000536746"/>
    </source>
</evidence>
<keyword evidence="16" id="KW-1185">Reference proteome</keyword>
<dbReference type="PROSITE" id="PS51257">
    <property type="entry name" value="PROKAR_LIPOPROTEIN"/>
    <property type="match status" value="1"/>
</dbReference>
<dbReference type="Proteomes" id="UP000197596">
    <property type="component" value="Unassembled WGS sequence"/>
</dbReference>
<dbReference type="PANTHER" id="PTHR34501:SF9">
    <property type="entry name" value="MAJOR OUTER MEMBRANE PROTEIN P.IA"/>
    <property type="match status" value="1"/>
</dbReference>
<dbReference type="GO" id="GO:0046930">
    <property type="term" value="C:pore complex"/>
    <property type="evidence" value="ECO:0007669"/>
    <property type="project" value="UniProtKB-KW"/>
</dbReference>
<evidence type="ECO:0000313" key="14">
    <source>
        <dbReference type="EMBL" id="OWY28441.1"/>
    </source>
</evidence>
<dbReference type="RefSeq" id="WP_079217642.1">
    <property type="nucleotide sequence ID" value="NZ_CP018845.1"/>
</dbReference>
<dbReference type="InterPro" id="IPR023614">
    <property type="entry name" value="Porin_dom_sf"/>
</dbReference>
<keyword evidence="3" id="KW-0813">Transport</keyword>
<evidence type="ECO:0000256" key="9">
    <source>
        <dbReference type="ARBA" id="ARBA00023136"/>
    </source>
</evidence>
<comment type="subcellular location">
    <subcellularLocation>
        <location evidence="1">Cell outer membrane</location>
        <topology evidence="1">Multi-pass membrane protein</topology>
    </subcellularLocation>
</comment>
<evidence type="ECO:0000256" key="11">
    <source>
        <dbReference type="SAM" id="SignalP"/>
    </source>
</evidence>
<dbReference type="PRINTS" id="PR00184">
    <property type="entry name" value="NEISSPPORIN"/>
</dbReference>
<name>A0A246WPY6_9BURK</name>
<evidence type="ECO:0000256" key="2">
    <source>
        <dbReference type="ARBA" id="ARBA00011233"/>
    </source>
</evidence>
<dbReference type="Gene3D" id="2.40.160.10">
    <property type="entry name" value="Porin"/>
    <property type="match status" value="1"/>
</dbReference>
<proteinExistence type="predicted"/>
<evidence type="ECO:0000256" key="1">
    <source>
        <dbReference type="ARBA" id="ARBA00004571"/>
    </source>
</evidence>
<dbReference type="PRINTS" id="PR00182">
    <property type="entry name" value="ECOLNEIPORIN"/>
</dbReference>
<protein>
    <submittedName>
        <fullName evidence="14">Porin</fullName>
    </submittedName>
</protein>
<keyword evidence="10" id="KW-0998">Cell outer membrane</keyword>
<evidence type="ECO:0000256" key="4">
    <source>
        <dbReference type="ARBA" id="ARBA00022452"/>
    </source>
</evidence>
<evidence type="ECO:0000256" key="6">
    <source>
        <dbReference type="ARBA" id="ARBA00022729"/>
    </source>
</evidence>
<dbReference type="InterPro" id="IPR001702">
    <property type="entry name" value="Porin_Gram-ve"/>
</dbReference>
<dbReference type="EMBL" id="JABFMT010000006">
    <property type="protein sequence ID" value="NUU01570.1"/>
    <property type="molecule type" value="Genomic_DNA"/>
</dbReference>
<keyword evidence="9" id="KW-0472">Membrane</keyword>
<evidence type="ECO:0000256" key="3">
    <source>
        <dbReference type="ARBA" id="ARBA00022448"/>
    </source>
</evidence>
<evidence type="ECO:0000313" key="13">
    <source>
        <dbReference type="EMBL" id="NUU01570.1"/>
    </source>
</evidence>
<dbReference type="CDD" id="cd00342">
    <property type="entry name" value="gram_neg_porins"/>
    <property type="match status" value="1"/>
</dbReference>
<dbReference type="AlphaFoldDB" id="A0A246WPY6"/>
<evidence type="ECO:0000256" key="8">
    <source>
        <dbReference type="ARBA" id="ARBA00023114"/>
    </source>
</evidence>
<dbReference type="GO" id="GO:0015288">
    <property type="term" value="F:porin activity"/>
    <property type="evidence" value="ECO:0007669"/>
    <property type="project" value="UniProtKB-KW"/>
</dbReference>
<dbReference type="InterPro" id="IPR050298">
    <property type="entry name" value="Gram-neg_bact_OMP"/>
</dbReference>
<feature type="domain" description="Porin" evidence="12">
    <location>
        <begin position="9"/>
        <end position="339"/>
    </location>
</feature>
<dbReference type="OrthoDB" id="5289162at2"/>
<feature type="signal peptide" evidence="11">
    <location>
        <begin position="1"/>
        <end position="20"/>
    </location>
</feature>
<dbReference type="SUPFAM" id="SSF56935">
    <property type="entry name" value="Porins"/>
    <property type="match status" value="1"/>
</dbReference>
<keyword evidence="5" id="KW-0812">Transmembrane</keyword>
<keyword evidence="7" id="KW-0406">Ion transport</keyword>
<keyword evidence="8" id="KW-0626">Porin</keyword>
<evidence type="ECO:0000259" key="12">
    <source>
        <dbReference type="Pfam" id="PF13609"/>
    </source>
</evidence>
<organism evidence="14 15">
    <name type="scientific">Herbaspirillum robiniae</name>
    <dbReference type="NCBI Taxonomy" id="2014887"/>
    <lineage>
        <taxon>Bacteria</taxon>
        <taxon>Pseudomonadati</taxon>
        <taxon>Pseudomonadota</taxon>
        <taxon>Betaproteobacteria</taxon>
        <taxon>Burkholderiales</taxon>
        <taxon>Oxalobacteraceae</taxon>
        <taxon>Herbaspirillum</taxon>
    </lineage>
</organism>
<dbReference type="InterPro" id="IPR002299">
    <property type="entry name" value="Porin_Neis"/>
</dbReference>
<feature type="chain" id="PRO_5013009854" evidence="11">
    <location>
        <begin position="21"/>
        <end position="371"/>
    </location>
</feature>